<dbReference type="Proteomes" id="UP001054902">
    <property type="component" value="Unassembled WGS sequence"/>
</dbReference>
<sequence>MSDEDDESMFSEDDEPLIGDDIWPENLRNYLETIHDIVKRDNSKDHNLEVTCRNCVDSFNVQTTDSVYSVNIEDTMPLIAIADNEEALAQEVAKPPLYAIFVNFVLENEIDWNKHQFKVIDIELDDQLNYDGNHDGLLARTVEFVDRGETVVLAIQDISKREMIFIDAIRANYITQCEEICARMNIQSSLGSNINYESEICHLKCVEKFMEIIRPNDTIDGYDAWSLVEMSFWRAVLKYASENNLIQNTENRVGAPHLSGMNRRARKGYQGTTGVDSQMAFSFHYNYGVYCQKCQEYFKCCDVKTFAFYNFVSSHLRTRHKDFLQFHLTLANKLTIEAHEQCINVAALYKKFGNSPTNAERKTYFEQESEAKGFLQNIKKKNRFYKNFIGTAKFQEEINAVASGFTLEQLLSHTLELIPQITWRPNPLLEKIQLEVENLVEIIFHPTNDSMDRQDFRNKVKKHIHNFNPEILDFAEVVAKLPVENGWGGDFEQYAKDMTTTMHDEISRFEMAMLDCVPIILKEGIRVLDETDSLGRKALASVCEHNVKENTKISFLKGTIAELLHDRGINENKDDLVDLVRTNPKLATNIALHTTSLFDKSHHKKPNLLREITKGACGQYSNIFKEYLLFLIRRQGQGTSFHLVPNWDRIKTHFRDVGDKLAEEEKNGVECYEPNIHDVRFVASFILASLNLDEKRNDLIEITEPGLFCRSRALMWTTSDLAEDSLMYRSDIFDERSPAHTHKATTALLYSFRMCVLFADRYRQDRNSDNLDFANFPHTSTVLTLAGLATLVKPYEDMLQSGLNAAEMNNHLDATPFTDSFTVRVGKEKKEITVHAAMIRRALKKTILDFKLRFRTCINELCENDSNLLHLLVFVLEENCNFKEFEAKHDGRTIIYVGSTFKYQDESMSTEQIEEKILTCLQAMDEEQKKEGIRKLVFLHNDLQICLFTILQLGGTFGHPRGSEIARICQCKFQQSTSLSWRHSDVVFVADKLANVLELVYNGNLKSSLIGKQQLLREETRRCFVLEYLIRRIILASSPNTISWAEVPYLNRFKVEDGHISADDAFATHLGFTLDPDTFTIVENHADVCLDKLEEVLGIDMQLSKWRQIRSSFASSILDFSRNLNNLQEKEEVFFKVLGQEGFSHQPFNLSSEPFTQQREPFIHLQDARLQDEYKGMYLEYRNSLGDMAFIVNSNFSEVDLYKWEENANREKKLVRILVTPSKELASLRAKCLEGVDTINVMFDFEDGNIDYDIFHERNSKQIVIILTLENLLEFDFNTLRKMDNLDIREIMYTDLPLVLARDDELCRLETVHRLNIFEQQFTPQIVVMPPLGKEIEGKVLQSVGSQVIFSTAQINRFKVLKAESTTDTQDTMDKLIQCNGKHACSNIQKLLRQNLNLYKTIDDFEIDDFVNALDARPLSQSNCELLILFLPSSRMINEVYENCNIENALLLPDTKEESIGKFVEGFSSLQFESHSRVVIMAIAHSAYIVHKIMSNDICARGDDQQQSLSSFTVAYSTHEVGIYNFLQCFCCRLNNEDSFLYVHDEEIMKVRQEQTINCRAQEVYQSNGSFTQKSMAEMICSEDPLRYLTVYVGEEDDETYFSLEDSQSDEIGTDLFASLSSHIRRIVPENNAVPIATLVATFASEDQEGKIESFLFDGRYNRWVPPYIRIQIKKQEKKKNYSAFSSFPNDLTFNLRQHFGFSMESCCFNCSLPNHSATNIRKNMRSYHINKYREYCSNQRLAKPNSTECIFDRRMCIISSAKDDFCDTCYLHKNLWPASHHEGACPGDILFIYIVMVFGDQDLYESFLVSVPNAKSETECMDYELLLQDYQESLPKWTKNLHWLVATEKNNREFWYFVSKRFSKKK</sequence>
<evidence type="ECO:0000313" key="2">
    <source>
        <dbReference type="Proteomes" id="UP001054902"/>
    </source>
</evidence>
<comment type="caution">
    <text evidence="1">The sequence shown here is derived from an EMBL/GenBank/DDBJ whole genome shotgun (WGS) entry which is preliminary data.</text>
</comment>
<accession>A0AAD3D3B7</accession>
<dbReference type="EMBL" id="BLLK01000057">
    <property type="protein sequence ID" value="GFH57132.1"/>
    <property type="molecule type" value="Genomic_DNA"/>
</dbReference>
<organism evidence="1 2">
    <name type="scientific">Chaetoceros tenuissimus</name>
    <dbReference type="NCBI Taxonomy" id="426638"/>
    <lineage>
        <taxon>Eukaryota</taxon>
        <taxon>Sar</taxon>
        <taxon>Stramenopiles</taxon>
        <taxon>Ochrophyta</taxon>
        <taxon>Bacillariophyta</taxon>
        <taxon>Coscinodiscophyceae</taxon>
        <taxon>Chaetocerotophycidae</taxon>
        <taxon>Chaetocerotales</taxon>
        <taxon>Chaetocerotaceae</taxon>
        <taxon>Chaetoceros</taxon>
    </lineage>
</organism>
<evidence type="ECO:0000313" key="1">
    <source>
        <dbReference type="EMBL" id="GFH57132.1"/>
    </source>
</evidence>
<proteinExistence type="predicted"/>
<reference evidence="1 2" key="1">
    <citation type="journal article" date="2021" name="Sci. Rep.">
        <title>The genome of the diatom Chaetoceros tenuissimus carries an ancient integrated fragment of an extant virus.</title>
        <authorList>
            <person name="Hongo Y."/>
            <person name="Kimura K."/>
            <person name="Takaki Y."/>
            <person name="Yoshida Y."/>
            <person name="Baba S."/>
            <person name="Kobayashi G."/>
            <person name="Nagasaki K."/>
            <person name="Hano T."/>
            <person name="Tomaru Y."/>
        </authorList>
    </citation>
    <scope>NUCLEOTIDE SEQUENCE [LARGE SCALE GENOMIC DNA]</scope>
    <source>
        <strain evidence="1 2">NIES-3715</strain>
    </source>
</reference>
<keyword evidence="2" id="KW-1185">Reference proteome</keyword>
<protein>
    <submittedName>
        <fullName evidence="1">Uncharacterized protein</fullName>
    </submittedName>
</protein>
<name>A0AAD3D3B7_9STRA</name>
<gene>
    <name evidence="1" type="ORF">CTEN210_13608</name>
</gene>